<dbReference type="EMBL" id="AMZH03012354">
    <property type="protein sequence ID" value="RRT51196.1"/>
    <property type="molecule type" value="Genomic_DNA"/>
</dbReference>
<comment type="caution">
    <text evidence="1">The sequence shown here is derived from an EMBL/GenBank/DDBJ whole genome shotgun (WGS) entry which is preliminary data.</text>
</comment>
<dbReference type="AlphaFoldDB" id="A0A426YHP4"/>
<organism evidence="1 2">
    <name type="scientific">Ensete ventricosum</name>
    <name type="common">Abyssinian banana</name>
    <name type="synonym">Musa ensete</name>
    <dbReference type="NCBI Taxonomy" id="4639"/>
    <lineage>
        <taxon>Eukaryota</taxon>
        <taxon>Viridiplantae</taxon>
        <taxon>Streptophyta</taxon>
        <taxon>Embryophyta</taxon>
        <taxon>Tracheophyta</taxon>
        <taxon>Spermatophyta</taxon>
        <taxon>Magnoliopsida</taxon>
        <taxon>Liliopsida</taxon>
        <taxon>Zingiberales</taxon>
        <taxon>Musaceae</taxon>
        <taxon>Ensete</taxon>
    </lineage>
</organism>
<gene>
    <name evidence="1" type="ORF">B296_00015306</name>
</gene>
<name>A0A426YHP4_ENSVE</name>
<proteinExistence type="predicted"/>
<evidence type="ECO:0000313" key="2">
    <source>
        <dbReference type="Proteomes" id="UP000287651"/>
    </source>
</evidence>
<evidence type="ECO:0000313" key="1">
    <source>
        <dbReference type="EMBL" id="RRT51196.1"/>
    </source>
</evidence>
<reference evidence="1 2" key="1">
    <citation type="journal article" date="2014" name="Agronomy (Basel)">
        <title>A Draft Genome Sequence for Ensete ventricosum, the Drought-Tolerant Tree Against Hunger.</title>
        <authorList>
            <person name="Harrison J."/>
            <person name="Moore K.A."/>
            <person name="Paszkiewicz K."/>
            <person name="Jones T."/>
            <person name="Grant M."/>
            <person name="Ambacheew D."/>
            <person name="Muzemil S."/>
            <person name="Studholme D.J."/>
        </authorList>
    </citation>
    <scope>NUCLEOTIDE SEQUENCE [LARGE SCALE GENOMIC DNA]</scope>
</reference>
<protein>
    <submittedName>
        <fullName evidence="1">Uncharacterized protein</fullName>
    </submittedName>
</protein>
<sequence length="89" mass="10429">MFVLTRIPCMDEHSRRIWSTCYFLMSIDWFGALGNRLVYQLRVNLMEDGRDQMWSLEGILWVSCFRITITLVAGRSCFLQIACGVLFIN</sequence>
<dbReference type="Proteomes" id="UP000287651">
    <property type="component" value="Unassembled WGS sequence"/>
</dbReference>
<accession>A0A426YHP4</accession>